<protein>
    <submittedName>
        <fullName evidence="2">Competence protein F</fullName>
    </submittedName>
</protein>
<proteinExistence type="inferred from homology"/>
<dbReference type="PANTHER" id="PTHR47505:SF1">
    <property type="entry name" value="DNA UTILIZATION PROTEIN YHGH"/>
    <property type="match status" value="1"/>
</dbReference>
<evidence type="ECO:0000313" key="3">
    <source>
        <dbReference type="Proteomes" id="UP001062776"/>
    </source>
</evidence>
<dbReference type="InterPro" id="IPR000836">
    <property type="entry name" value="PRTase_dom"/>
</dbReference>
<dbReference type="PANTHER" id="PTHR47505">
    <property type="entry name" value="DNA UTILIZATION PROTEIN YHGH"/>
    <property type="match status" value="1"/>
</dbReference>
<accession>A0ABQ0Q1J1</accession>
<dbReference type="Gene3D" id="3.40.50.2020">
    <property type="match status" value="1"/>
</dbReference>
<reference evidence="2" key="1">
    <citation type="submission" date="2013-04" db="EMBL/GenBank/DDBJ databases">
        <title>The genome sequencing project of 58 acetic acid bacteria.</title>
        <authorList>
            <person name="Okamoto-Kainuma A."/>
            <person name="Ishikawa M."/>
            <person name="Umino S."/>
            <person name="Koizumi Y."/>
            <person name="Shiwa Y."/>
            <person name="Yoshikawa H."/>
            <person name="Matsutani M."/>
            <person name="Matsushita K."/>
        </authorList>
    </citation>
    <scope>NUCLEOTIDE SEQUENCE</scope>
    <source>
        <strain evidence="2">NRIC 0535</strain>
    </source>
</reference>
<dbReference type="SUPFAM" id="SSF53271">
    <property type="entry name" value="PRTase-like"/>
    <property type="match status" value="1"/>
</dbReference>
<sequence>MRDADYVVPVPLHRTRFRRRRLNQAALLARFIARSSRQVRLIPDALIRTRATTTLARLRPDERRLALEQAFTVAASARGRLLGSHIVLVDDVLTTGATASICATLLLQSGARRVDLLVAARTVKLSDMAGADEYAEE</sequence>
<dbReference type="EMBL" id="BAPV01000008">
    <property type="protein sequence ID" value="GBQ86883.1"/>
    <property type="molecule type" value="Genomic_DNA"/>
</dbReference>
<comment type="caution">
    <text evidence="2">The sequence shown here is derived from an EMBL/GenBank/DDBJ whole genome shotgun (WGS) entry which is preliminary data.</text>
</comment>
<name>A0ABQ0Q1J1_9PROT</name>
<keyword evidence="3" id="KW-1185">Reference proteome</keyword>
<organism evidence="2 3">
    <name type="scientific">Asaia krungthepensis NRIC 0535</name>
    <dbReference type="NCBI Taxonomy" id="1307925"/>
    <lineage>
        <taxon>Bacteria</taxon>
        <taxon>Pseudomonadati</taxon>
        <taxon>Pseudomonadota</taxon>
        <taxon>Alphaproteobacteria</taxon>
        <taxon>Acetobacterales</taxon>
        <taxon>Acetobacteraceae</taxon>
        <taxon>Asaia</taxon>
    </lineage>
</organism>
<gene>
    <name evidence="2" type="ORF">AA0535_1140</name>
</gene>
<evidence type="ECO:0000313" key="2">
    <source>
        <dbReference type="EMBL" id="GBQ86883.1"/>
    </source>
</evidence>
<dbReference type="Proteomes" id="UP001062776">
    <property type="component" value="Unassembled WGS sequence"/>
</dbReference>
<evidence type="ECO:0000256" key="1">
    <source>
        <dbReference type="ARBA" id="ARBA00008007"/>
    </source>
</evidence>
<comment type="similarity">
    <text evidence="1">Belongs to the ComF/GntX family.</text>
</comment>
<dbReference type="InterPro" id="IPR029057">
    <property type="entry name" value="PRTase-like"/>
</dbReference>
<dbReference type="InterPro" id="IPR051910">
    <property type="entry name" value="ComF/GntX_DNA_util-trans"/>
</dbReference>
<dbReference type="CDD" id="cd06223">
    <property type="entry name" value="PRTases_typeI"/>
    <property type="match status" value="1"/>
</dbReference>